<reference evidence="3" key="1">
    <citation type="submission" date="2014-09" db="EMBL/GenBank/DDBJ databases">
        <authorList>
            <person name="Mudge J."/>
            <person name="Ramaraj T."/>
            <person name="Lindquist I.E."/>
            <person name="Bharti A.K."/>
            <person name="Sundararajan A."/>
            <person name="Cameron C.T."/>
            <person name="Woodward J.E."/>
            <person name="May G.D."/>
            <person name="Brubaker C."/>
            <person name="Broadhvest J."/>
            <person name="Wilkins T.A."/>
        </authorList>
    </citation>
    <scope>NUCLEOTIDE SEQUENCE</scope>
    <source>
        <strain evidence="3">cv. AKA8401</strain>
    </source>
</reference>
<feature type="chain" id="PRO_5002056929" description="Secreted protein" evidence="1">
    <location>
        <begin position="24"/>
        <end position="83"/>
    </location>
</feature>
<evidence type="ECO:0008006" key="4">
    <source>
        <dbReference type="Google" id="ProtNLM"/>
    </source>
</evidence>
<comment type="caution">
    <text evidence="2">The sequence shown here is derived from an EMBL/GenBank/DDBJ whole genome shotgun (WGS) entry which is preliminary data.</text>
</comment>
<keyword evidence="3" id="KW-1185">Reference proteome</keyword>
<name>A0A0B0N8S2_GOSAR</name>
<gene>
    <name evidence="2" type="ORF">F383_14452</name>
</gene>
<feature type="signal peptide" evidence="1">
    <location>
        <begin position="1"/>
        <end position="23"/>
    </location>
</feature>
<keyword evidence="1" id="KW-0732">Signal</keyword>
<dbReference type="EMBL" id="JRRC01523219">
    <property type="protein sequence ID" value="KHG09057.1"/>
    <property type="molecule type" value="Genomic_DNA"/>
</dbReference>
<organism evidence="2 3">
    <name type="scientific">Gossypium arboreum</name>
    <name type="common">Tree cotton</name>
    <name type="synonym">Gossypium nanking</name>
    <dbReference type="NCBI Taxonomy" id="29729"/>
    <lineage>
        <taxon>Eukaryota</taxon>
        <taxon>Viridiplantae</taxon>
        <taxon>Streptophyta</taxon>
        <taxon>Embryophyta</taxon>
        <taxon>Tracheophyta</taxon>
        <taxon>Spermatophyta</taxon>
        <taxon>Magnoliopsida</taxon>
        <taxon>eudicotyledons</taxon>
        <taxon>Gunneridae</taxon>
        <taxon>Pentapetalae</taxon>
        <taxon>rosids</taxon>
        <taxon>malvids</taxon>
        <taxon>Malvales</taxon>
        <taxon>Malvaceae</taxon>
        <taxon>Malvoideae</taxon>
        <taxon>Gossypium</taxon>
    </lineage>
</organism>
<protein>
    <recommendedName>
        <fullName evidence="4">Secreted protein</fullName>
    </recommendedName>
</protein>
<evidence type="ECO:0000313" key="2">
    <source>
        <dbReference type="EMBL" id="KHG09057.1"/>
    </source>
</evidence>
<sequence>MQALGFHRTSRLLLFSIATCALMKPILLPEKCPAHIMQAVSLKQVQLYVCGEFGSLRCLLSHVCMWWRSFWGHMLVFTHFGNS</sequence>
<dbReference type="AlphaFoldDB" id="A0A0B0N8S2"/>
<evidence type="ECO:0000256" key="1">
    <source>
        <dbReference type="SAM" id="SignalP"/>
    </source>
</evidence>
<dbReference type="Proteomes" id="UP000032142">
    <property type="component" value="Unassembled WGS sequence"/>
</dbReference>
<proteinExistence type="predicted"/>
<accession>A0A0B0N8S2</accession>
<evidence type="ECO:0000313" key="3">
    <source>
        <dbReference type="Proteomes" id="UP000032142"/>
    </source>
</evidence>